<comment type="caution">
    <text evidence="7">The sequence shown here is derived from an EMBL/GenBank/DDBJ whole genome shotgun (WGS) entry which is preliminary data.</text>
</comment>
<proteinExistence type="predicted"/>
<evidence type="ECO:0000256" key="5">
    <source>
        <dbReference type="ARBA" id="ARBA00022840"/>
    </source>
</evidence>
<evidence type="ECO:0000259" key="6">
    <source>
        <dbReference type="Pfam" id="PF08543"/>
    </source>
</evidence>
<gene>
    <name evidence="7" type="ORF">C7U54_07600</name>
</gene>
<organism evidence="7 8">
    <name type="scientific">Faecalibacillus intestinalis</name>
    <dbReference type="NCBI Taxonomy" id="1982626"/>
    <lineage>
        <taxon>Bacteria</taxon>
        <taxon>Bacillati</taxon>
        <taxon>Bacillota</taxon>
        <taxon>Erysipelotrichia</taxon>
        <taxon>Erysipelotrichales</taxon>
        <taxon>Coprobacillaceae</taxon>
        <taxon>Faecalibacillus</taxon>
    </lineage>
</organism>
<evidence type="ECO:0000256" key="1">
    <source>
        <dbReference type="ARBA" id="ARBA00012104"/>
    </source>
</evidence>
<evidence type="ECO:0000313" key="7">
    <source>
        <dbReference type="EMBL" id="PST40881.1"/>
    </source>
</evidence>
<evidence type="ECO:0000256" key="4">
    <source>
        <dbReference type="ARBA" id="ARBA00022777"/>
    </source>
</evidence>
<dbReference type="NCBIfam" id="NF005491">
    <property type="entry name" value="PRK07105.1"/>
    <property type="match status" value="1"/>
</dbReference>
<dbReference type="GO" id="GO:0008478">
    <property type="term" value="F:pyridoxal kinase activity"/>
    <property type="evidence" value="ECO:0007669"/>
    <property type="project" value="UniProtKB-EC"/>
</dbReference>
<keyword evidence="4 7" id="KW-0418">Kinase</keyword>
<evidence type="ECO:0000313" key="8">
    <source>
        <dbReference type="Proteomes" id="UP000240974"/>
    </source>
</evidence>
<reference evidence="7 8" key="1">
    <citation type="journal article" date="2019" name="Int. J. Syst. Evol. Microbiol.">
        <title>Faecalibacillus intestinalis gen. nov., sp. nov. and Faecalibacillus faecis sp. nov., isolated from human faeces.</title>
        <authorList>
            <person name="Seo B."/>
            <person name="Jeon K."/>
            <person name="Baek I."/>
            <person name="Lee Y.M."/>
            <person name="Baek K."/>
            <person name="Ko G."/>
        </authorList>
    </citation>
    <scope>NUCLEOTIDE SEQUENCE [LARGE SCALE GENOMIC DNA]</scope>
    <source>
        <strain evidence="7 8">SNUG30099</strain>
    </source>
</reference>
<evidence type="ECO:0000256" key="3">
    <source>
        <dbReference type="ARBA" id="ARBA00022741"/>
    </source>
</evidence>
<dbReference type="GO" id="GO:0005829">
    <property type="term" value="C:cytosol"/>
    <property type="evidence" value="ECO:0007669"/>
    <property type="project" value="TreeGrafter"/>
</dbReference>
<keyword evidence="5" id="KW-0067">ATP-binding</keyword>
<dbReference type="SUPFAM" id="SSF53613">
    <property type="entry name" value="Ribokinase-like"/>
    <property type="match status" value="1"/>
</dbReference>
<dbReference type="GO" id="GO:0009443">
    <property type="term" value="P:pyridoxal 5'-phosphate salvage"/>
    <property type="evidence" value="ECO:0007669"/>
    <property type="project" value="InterPro"/>
</dbReference>
<dbReference type="InterPro" id="IPR013749">
    <property type="entry name" value="PM/HMP-P_kinase-1"/>
</dbReference>
<keyword evidence="8" id="KW-1185">Reference proteome</keyword>
<dbReference type="AlphaFoldDB" id="A0A2T3G0D3"/>
<evidence type="ECO:0000256" key="2">
    <source>
        <dbReference type="ARBA" id="ARBA00022679"/>
    </source>
</evidence>
<dbReference type="InterPro" id="IPR029056">
    <property type="entry name" value="Ribokinase-like"/>
</dbReference>
<dbReference type="GO" id="GO:0005524">
    <property type="term" value="F:ATP binding"/>
    <property type="evidence" value="ECO:0007669"/>
    <property type="project" value="UniProtKB-KW"/>
</dbReference>
<dbReference type="RefSeq" id="WP_022000858.1">
    <property type="nucleotide sequence ID" value="NZ_AP031432.1"/>
</dbReference>
<dbReference type="Pfam" id="PF08543">
    <property type="entry name" value="Phos_pyr_kin"/>
    <property type="match status" value="1"/>
</dbReference>
<feature type="domain" description="Pyridoxamine kinase/Phosphomethylpyrimidine kinase" evidence="6">
    <location>
        <begin position="27"/>
        <end position="254"/>
    </location>
</feature>
<dbReference type="Gene3D" id="3.40.1190.20">
    <property type="match status" value="1"/>
</dbReference>
<accession>A0A2T3G0D3</accession>
<keyword evidence="3" id="KW-0547">Nucleotide-binding</keyword>
<dbReference type="PANTHER" id="PTHR10534:SF2">
    <property type="entry name" value="PYRIDOXAL KINASE"/>
    <property type="match status" value="1"/>
</dbReference>
<dbReference type="InterPro" id="IPR004625">
    <property type="entry name" value="PyrdxlKinase"/>
</dbReference>
<dbReference type="EC" id="2.7.1.35" evidence="1"/>
<dbReference type="EMBL" id="PYLQ01000009">
    <property type="protein sequence ID" value="PST40881.1"/>
    <property type="molecule type" value="Genomic_DNA"/>
</dbReference>
<dbReference type="Proteomes" id="UP000240974">
    <property type="component" value="Unassembled WGS sequence"/>
</dbReference>
<protein>
    <recommendedName>
        <fullName evidence="1">pyridoxal kinase</fullName>
        <ecNumber evidence="1">2.7.1.35</ecNumber>
    </recommendedName>
</protein>
<sequence>MREKRIVLVNDVTGLSRCSVACQLPIISAMGIETAFVPTAILSINTYHKDFFFDDYTSKMNDYIETYKKMNIDFDGICSGFLGSAKQIEIVKEFFKDFKTEKNFILVDPVMGDHGKLYPTYTREMQEKMRELMPYAAIVTPNLTELCALIDEAYHETSNEQELKRMCEKLSQMGPKMIVVTGISIGHQILNFVYNHGKVEKIYAKRIGEDRSGTGDVISAVIAGSYLKEQNFLEAVKKSTDFASKCIQHSVDIDAHPHMGLCFEPLLKELGD</sequence>
<keyword evidence="2" id="KW-0808">Transferase</keyword>
<name>A0A2T3G0D3_9FIRM</name>
<dbReference type="PANTHER" id="PTHR10534">
    <property type="entry name" value="PYRIDOXAL KINASE"/>
    <property type="match status" value="1"/>
</dbReference>